<evidence type="ECO:0000313" key="1">
    <source>
        <dbReference type="EMBL" id="CRY95345.1"/>
    </source>
</evidence>
<protein>
    <submittedName>
        <fullName evidence="1">Uncharacterized protein</fullName>
    </submittedName>
</protein>
<reference evidence="1" key="1">
    <citation type="submission" date="2015-06" db="EMBL/GenBank/DDBJ databases">
        <authorList>
            <person name="Joergensen T."/>
        </authorList>
    </citation>
    <scope>NUCLEOTIDE SEQUENCE</scope>
    <source>
        <plasmid evidence="1">pRGRH0598</plasmid>
    </source>
</reference>
<dbReference type="AlphaFoldDB" id="A0A0H5Q1U9"/>
<accession>A0A0H5Q1U9</accession>
<reference evidence="1" key="2">
    <citation type="submission" date="2015-07" db="EMBL/GenBank/DDBJ databases">
        <title>Plasmids, circular viruses and viroids from rat gut.</title>
        <authorList>
            <person name="Jorgensen T.J."/>
            <person name="Hansen M.A."/>
            <person name="Xu Z."/>
            <person name="Tabak M.A."/>
            <person name="Sorensen S.J."/>
            <person name="Hansen L.H."/>
        </authorList>
    </citation>
    <scope>NUCLEOTIDE SEQUENCE</scope>
    <source>
        <plasmid evidence="1">pRGRH0598</plasmid>
    </source>
</reference>
<geneLocation type="plasmid" evidence="1">
    <name>pRGRH0598</name>
</geneLocation>
<dbReference type="EMBL" id="LN853229">
    <property type="protein sequence ID" value="CRY95345.1"/>
    <property type="molecule type" value="Genomic_DNA"/>
</dbReference>
<name>A0A0H5Q1U9_9ZZZZ</name>
<keyword evidence="1" id="KW-0614">Plasmid</keyword>
<proteinExistence type="predicted"/>
<organism evidence="1">
    <name type="scientific">uncultured prokaryote</name>
    <dbReference type="NCBI Taxonomy" id="198431"/>
    <lineage>
        <taxon>unclassified sequences</taxon>
        <taxon>environmental samples</taxon>
    </lineage>
</organism>
<sequence>MEIIDTVLAQITEHQGTGSSVLLAQALASACSRHYTVSLLDASVKLDRNSMNLFCRLAAISKEPDYSNSAQDKALRRLRDLGFIDIDEHNDHLDILDGDYE</sequence>